<reference evidence="1" key="1">
    <citation type="submission" date="2014-11" db="EMBL/GenBank/DDBJ databases">
        <authorList>
            <person name="Amaro Gonzalez C."/>
        </authorList>
    </citation>
    <scope>NUCLEOTIDE SEQUENCE</scope>
</reference>
<accession>A0A0E9SI15</accession>
<reference evidence="1" key="2">
    <citation type="journal article" date="2015" name="Fish Shellfish Immunol.">
        <title>Early steps in the European eel (Anguilla anguilla)-Vibrio vulnificus interaction in the gills: Role of the RtxA13 toxin.</title>
        <authorList>
            <person name="Callol A."/>
            <person name="Pajuelo D."/>
            <person name="Ebbesson L."/>
            <person name="Teles M."/>
            <person name="MacKenzie S."/>
            <person name="Amaro C."/>
        </authorList>
    </citation>
    <scope>NUCLEOTIDE SEQUENCE</scope>
</reference>
<sequence>MVADEAGTKLKWSPG</sequence>
<organism evidence="1">
    <name type="scientific">Anguilla anguilla</name>
    <name type="common">European freshwater eel</name>
    <name type="synonym">Muraena anguilla</name>
    <dbReference type="NCBI Taxonomy" id="7936"/>
    <lineage>
        <taxon>Eukaryota</taxon>
        <taxon>Metazoa</taxon>
        <taxon>Chordata</taxon>
        <taxon>Craniata</taxon>
        <taxon>Vertebrata</taxon>
        <taxon>Euteleostomi</taxon>
        <taxon>Actinopterygii</taxon>
        <taxon>Neopterygii</taxon>
        <taxon>Teleostei</taxon>
        <taxon>Anguilliformes</taxon>
        <taxon>Anguillidae</taxon>
        <taxon>Anguilla</taxon>
    </lineage>
</organism>
<proteinExistence type="predicted"/>
<dbReference type="EMBL" id="GBXM01068282">
    <property type="protein sequence ID" value="JAH40295.1"/>
    <property type="molecule type" value="Transcribed_RNA"/>
</dbReference>
<protein>
    <submittedName>
        <fullName evidence="1">Uncharacterized protein</fullName>
    </submittedName>
</protein>
<evidence type="ECO:0000313" key="1">
    <source>
        <dbReference type="EMBL" id="JAH40295.1"/>
    </source>
</evidence>
<name>A0A0E9SI15_ANGAN</name>